<dbReference type="Pfam" id="PF00226">
    <property type="entry name" value="DnaJ"/>
    <property type="match status" value="1"/>
</dbReference>
<dbReference type="SUPFAM" id="SSF57667">
    <property type="entry name" value="beta-beta-alpha zinc fingers"/>
    <property type="match status" value="1"/>
</dbReference>
<feature type="compositionally biased region" description="Basic and acidic residues" evidence="5">
    <location>
        <begin position="433"/>
        <end position="458"/>
    </location>
</feature>
<gene>
    <name evidence="8" type="ORF">BU16DRAFT_502606</name>
</gene>
<feature type="compositionally biased region" description="Acidic residues" evidence="5">
    <location>
        <begin position="383"/>
        <end position="402"/>
    </location>
</feature>
<keyword evidence="1" id="KW-0479">Metal-binding</keyword>
<dbReference type="InterPro" id="IPR001623">
    <property type="entry name" value="DnaJ_domain"/>
</dbReference>
<dbReference type="Gene3D" id="1.10.287.110">
    <property type="entry name" value="DnaJ domain"/>
    <property type="match status" value="1"/>
</dbReference>
<feature type="domain" description="C2H2-type" evidence="7">
    <location>
        <begin position="489"/>
        <end position="518"/>
    </location>
</feature>
<evidence type="ECO:0000256" key="3">
    <source>
        <dbReference type="ARBA" id="ARBA00022833"/>
    </source>
</evidence>
<keyword evidence="3" id="KW-0862">Zinc</keyword>
<dbReference type="Proteomes" id="UP000799750">
    <property type="component" value="Unassembled WGS sequence"/>
</dbReference>
<evidence type="ECO:0000259" key="7">
    <source>
        <dbReference type="PROSITE" id="PS50157"/>
    </source>
</evidence>
<proteinExistence type="predicted"/>
<evidence type="ECO:0000313" key="9">
    <source>
        <dbReference type="Proteomes" id="UP000799750"/>
    </source>
</evidence>
<dbReference type="GO" id="GO:0008270">
    <property type="term" value="F:zinc ion binding"/>
    <property type="evidence" value="ECO:0007669"/>
    <property type="project" value="UniProtKB-KW"/>
</dbReference>
<dbReference type="Pfam" id="PF12171">
    <property type="entry name" value="zf-C2H2_jaz"/>
    <property type="match status" value="1"/>
</dbReference>
<dbReference type="InterPro" id="IPR051964">
    <property type="entry name" value="Chaperone_stress_response"/>
</dbReference>
<dbReference type="EMBL" id="MU004183">
    <property type="protein sequence ID" value="KAF2500647.1"/>
    <property type="molecule type" value="Genomic_DNA"/>
</dbReference>
<evidence type="ECO:0000256" key="4">
    <source>
        <dbReference type="PROSITE-ProRule" id="PRU00042"/>
    </source>
</evidence>
<dbReference type="SMART" id="SM00271">
    <property type="entry name" value="DnaJ"/>
    <property type="match status" value="1"/>
</dbReference>
<dbReference type="Pfam" id="PF21884">
    <property type="entry name" value="ZUO1-like_ZHD"/>
    <property type="match status" value="1"/>
</dbReference>
<evidence type="ECO:0000256" key="1">
    <source>
        <dbReference type="ARBA" id="ARBA00022723"/>
    </source>
</evidence>
<evidence type="ECO:0000313" key="8">
    <source>
        <dbReference type="EMBL" id="KAF2500647.1"/>
    </source>
</evidence>
<dbReference type="PROSITE" id="PS00028">
    <property type="entry name" value="ZINC_FINGER_C2H2_1"/>
    <property type="match status" value="2"/>
</dbReference>
<feature type="compositionally biased region" description="Basic and acidic residues" evidence="5">
    <location>
        <begin position="250"/>
        <end position="268"/>
    </location>
</feature>
<dbReference type="InterPro" id="IPR022755">
    <property type="entry name" value="Znf_C2H2_jaz"/>
</dbReference>
<name>A0A6A6RB06_9PEZI</name>
<dbReference type="AlphaFoldDB" id="A0A6A6RB06"/>
<sequence>MGANQSSGSGRAGTASPAAGELKVSYYELLGIERAATDEEIKKAYRKKALELHPDRNYDDVERTTALFAEVQVAYDILSDKNERAWYDAHERDILRGGDAGGEAHFEHDMRVTTSEDIARMLRKFHGGIDFSDAPSGFFGFLRDTFATLAREEEAAANWEGTDVLDYPSFGHKDDSYEDVVQPFYATWASFSTKKSFAWVDLYRYSEAPDRRVRRAMEKENKRLRDAGIRDFNDAIRTLVAFVRKRDPRYTPHTQTVEEREKSLRDAARAQAARQKAANAAKVQGQVPDWATSRAAEDEEEESEEESEEEQYECVACYKTFKSERQYDAHEKSKKHQKAVQALKRQMQKDNRHLNLNNDTPSSGTDTPTFMDGADKVVTVEKDDAEEVAEELSELDIDDEGPEATQNNQQRNQKVAPSFTPPTESSDDEDDEYASRSEIEDRLGGEESVDPLKTDPLKESSQPKLGKAAQKRAKKAAQQAAIDQSDLQFKCAVCNVGFSSRTRMFQHVKDFGHAAPPDKVGKGGRKK</sequence>
<feature type="compositionally biased region" description="Polar residues" evidence="5">
    <location>
        <begin position="404"/>
        <end position="415"/>
    </location>
</feature>
<dbReference type="PANTHER" id="PTHR44029">
    <property type="entry name" value="DNAJ HOMOLOG SUBFAMILY C MEMBER 21"/>
    <property type="match status" value="1"/>
</dbReference>
<dbReference type="PROSITE" id="PS00636">
    <property type="entry name" value="DNAJ_1"/>
    <property type="match status" value="1"/>
</dbReference>
<evidence type="ECO:0000256" key="2">
    <source>
        <dbReference type="ARBA" id="ARBA00022771"/>
    </source>
</evidence>
<protein>
    <submittedName>
        <fullName evidence="8">DnaJ-domain-containing protein</fullName>
    </submittedName>
</protein>
<feature type="compositionally biased region" description="Low complexity" evidence="5">
    <location>
        <begin position="269"/>
        <end position="282"/>
    </location>
</feature>
<dbReference type="SMART" id="SM00355">
    <property type="entry name" value="ZnF_C2H2"/>
    <property type="match status" value="2"/>
</dbReference>
<dbReference type="GO" id="GO:0003676">
    <property type="term" value="F:nucleic acid binding"/>
    <property type="evidence" value="ECO:0007669"/>
    <property type="project" value="InterPro"/>
</dbReference>
<organism evidence="8 9">
    <name type="scientific">Lophium mytilinum</name>
    <dbReference type="NCBI Taxonomy" id="390894"/>
    <lineage>
        <taxon>Eukaryota</taxon>
        <taxon>Fungi</taxon>
        <taxon>Dikarya</taxon>
        <taxon>Ascomycota</taxon>
        <taxon>Pezizomycotina</taxon>
        <taxon>Dothideomycetes</taxon>
        <taxon>Pleosporomycetidae</taxon>
        <taxon>Mytilinidiales</taxon>
        <taxon>Mytilinidiaceae</taxon>
        <taxon>Lophium</taxon>
    </lineage>
</organism>
<evidence type="ECO:0000259" key="6">
    <source>
        <dbReference type="PROSITE" id="PS50076"/>
    </source>
</evidence>
<keyword evidence="9" id="KW-1185">Reference proteome</keyword>
<dbReference type="Gene3D" id="3.30.160.60">
    <property type="entry name" value="Classic Zinc Finger"/>
    <property type="match status" value="1"/>
</dbReference>
<dbReference type="PRINTS" id="PR00625">
    <property type="entry name" value="JDOMAIN"/>
</dbReference>
<feature type="domain" description="J" evidence="6">
    <location>
        <begin position="25"/>
        <end position="91"/>
    </location>
</feature>
<evidence type="ECO:0000256" key="5">
    <source>
        <dbReference type="SAM" id="MobiDB-lite"/>
    </source>
</evidence>
<feature type="region of interest" description="Disordered" evidence="5">
    <location>
        <begin position="326"/>
        <end position="473"/>
    </location>
</feature>
<dbReference type="SUPFAM" id="SSF46565">
    <property type="entry name" value="Chaperone J-domain"/>
    <property type="match status" value="1"/>
</dbReference>
<dbReference type="InterPro" id="IPR036236">
    <property type="entry name" value="Znf_C2H2_sf"/>
</dbReference>
<dbReference type="InterPro" id="IPR054076">
    <property type="entry name" value="ZUO1-like_ZHD"/>
</dbReference>
<dbReference type="InterPro" id="IPR018253">
    <property type="entry name" value="DnaJ_domain_CS"/>
</dbReference>
<dbReference type="PROSITE" id="PS50076">
    <property type="entry name" value="DNAJ_2"/>
    <property type="match status" value="1"/>
</dbReference>
<feature type="domain" description="C2H2-type" evidence="7">
    <location>
        <begin position="312"/>
        <end position="336"/>
    </location>
</feature>
<dbReference type="InterPro" id="IPR003604">
    <property type="entry name" value="Matrin/U1-like-C_Znf_C2H2"/>
</dbReference>
<feature type="compositionally biased region" description="Acidic residues" evidence="5">
    <location>
        <begin position="297"/>
        <end position="312"/>
    </location>
</feature>
<accession>A0A6A6RB06</accession>
<dbReference type="PROSITE" id="PS50157">
    <property type="entry name" value="ZINC_FINGER_C2H2_2"/>
    <property type="match status" value="2"/>
</dbReference>
<keyword evidence="2 4" id="KW-0863">Zinc-finger</keyword>
<dbReference type="OrthoDB" id="5894at2759"/>
<feature type="compositionally biased region" description="Polar residues" evidence="5">
    <location>
        <begin position="354"/>
        <end position="368"/>
    </location>
</feature>
<dbReference type="Pfam" id="PF12874">
    <property type="entry name" value="zf-met"/>
    <property type="match status" value="1"/>
</dbReference>
<dbReference type="PANTHER" id="PTHR44029:SF1">
    <property type="entry name" value="DNAJ HOMOLOG SUBFAMILY C MEMBER 21"/>
    <property type="match status" value="1"/>
</dbReference>
<dbReference type="InterPro" id="IPR013087">
    <property type="entry name" value="Znf_C2H2_type"/>
</dbReference>
<dbReference type="InterPro" id="IPR036869">
    <property type="entry name" value="J_dom_sf"/>
</dbReference>
<feature type="compositionally biased region" description="Basic and acidic residues" evidence="5">
    <location>
        <begin position="373"/>
        <end position="382"/>
    </location>
</feature>
<reference evidence="8" key="1">
    <citation type="journal article" date="2020" name="Stud. Mycol.">
        <title>101 Dothideomycetes genomes: a test case for predicting lifestyles and emergence of pathogens.</title>
        <authorList>
            <person name="Haridas S."/>
            <person name="Albert R."/>
            <person name="Binder M."/>
            <person name="Bloem J."/>
            <person name="Labutti K."/>
            <person name="Salamov A."/>
            <person name="Andreopoulos B."/>
            <person name="Baker S."/>
            <person name="Barry K."/>
            <person name="Bills G."/>
            <person name="Bluhm B."/>
            <person name="Cannon C."/>
            <person name="Castanera R."/>
            <person name="Culley D."/>
            <person name="Daum C."/>
            <person name="Ezra D."/>
            <person name="Gonzalez J."/>
            <person name="Henrissat B."/>
            <person name="Kuo A."/>
            <person name="Liang C."/>
            <person name="Lipzen A."/>
            <person name="Lutzoni F."/>
            <person name="Magnuson J."/>
            <person name="Mondo S."/>
            <person name="Nolan M."/>
            <person name="Ohm R."/>
            <person name="Pangilinan J."/>
            <person name="Park H.-J."/>
            <person name="Ramirez L."/>
            <person name="Alfaro M."/>
            <person name="Sun H."/>
            <person name="Tritt A."/>
            <person name="Yoshinaga Y."/>
            <person name="Zwiers L.-H."/>
            <person name="Turgeon B."/>
            <person name="Goodwin S."/>
            <person name="Spatafora J."/>
            <person name="Crous P."/>
            <person name="Grigoriev I."/>
        </authorList>
    </citation>
    <scope>NUCLEOTIDE SEQUENCE</scope>
    <source>
        <strain evidence="8">CBS 269.34</strain>
    </source>
</reference>
<dbReference type="GO" id="GO:0005737">
    <property type="term" value="C:cytoplasm"/>
    <property type="evidence" value="ECO:0007669"/>
    <property type="project" value="TreeGrafter"/>
</dbReference>
<feature type="region of interest" description="Disordered" evidence="5">
    <location>
        <begin position="250"/>
        <end position="312"/>
    </location>
</feature>
<dbReference type="SMART" id="SM00451">
    <property type="entry name" value="ZnF_U1"/>
    <property type="match status" value="1"/>
</dbReference>
<dbReference type="CDD" id="cd06257">
    <property type="entry name" value="DnaJ"/>
    <property type="match status" value="1"/>
</dbReference>